<accession>A0A0R2RN33</accession>
<organism evidence="1 2">
    <name type="scientific">Verrucomicrobia subdivision 6 bacterium BACL9 MAG-120507-bin52</name>
    <dbReference type="NCBI Taxonomy" id="1655590"/>
    <lineage>
        <taxon>Bacteria</taxon>
        <taxon>Pseudomonadati</taxon>
        <taxon>Verrucomicrobiota</taxon>
        <taxon>Verrucomicrobiia</taxon>
        <taxon>Verrucomicrobiales</taxon>
        <taxon>Verrucomicrobia subdivision 6</taxon>
    </lineage>
</organism>
<gene>
    <name evidence="1" type="ORF">ABR82_02045</name>
</gene>
<sequence length="191" mass="19558">MDEMVDGDADAYGEKGEAFHEQMGLKAGVAGKKLIPSVSTENGFYFSSGELGEEPGRHEGGIAEGFVEATINGGNRLGDIFGREGLVVVLRADLAGDHFGKGKLVVGGFLKTDGEGVKFAASERCGEGGHGAGVDASAEEDSDIHIAAELVADSFAEKFAGGLGGFIEGAYAHGIVFDRQIVKVFGSATGG</sequence>
<proteinExistence type="predicted"/>
<evidence type="ECO:0000313" key="1">
    <source>
        <dbReference type="EMBL" id="KRO62546.1"/>
    </source>
</evidence>
<comment type="caution">
    <text evidence="1">The sequence shown here is derived from an EMBL/GenBank/DDBJ whole genome shotgun (WGS) entry which is preliminary data.</text>
</comment>
<evidence type="ECO:0000313" key="2">
    <source>
        <dbReference type="Proteomes" id="UP000051269"/>
    </source>
</evidence>
<dbReference type="AlphaFoldDB" id="A0A0R2RN33"/>
<name>A0A0R2RN33_9BACT</name>
<reference evidence="1 2" key="1">
    <citation type="submission" date="2015-10" db="EMBL/GenBank/DDBJ databases">
        <title>Metagenome-Assembled Genomes uncover a global brackish microbiome.</title>
        <authorList>
            <person name="Hugerth L.W."/>
            <person name="Larsson J."/>
            <person name="Alneberg J."/>
            <person name="Lindh M.V."/>
            <person name="Legrand C."/>
            <person name="Pinhassi J."/>
            <person name="Andersson A.F."/>
        </authorList>
    </citation>
    <scope>NUCLEOTIDE SEQUENCE [LARGE SCALE GENOMIC DNA]</scope>
    <source>
        <strain evidence="1">BACL18 MAG-120507-bin52</strain>
    </source>
</reference>
<dbReference type="Proteomes" id="UP000051269">
    <property type="component" value="Unassembled WGS sequence"/>
</dbReference>
<protein>
    <submittedName>
        <fullName evidence="1">Uncharacterized protein</fullName>
    </submittedName>
</protein>
<dbReference type="EMBL" id="LIBO01000061">
    <property type="protein sequence ID" value="KRO62546.1"/>
    <property type="molecule type" value="Genomic_DNA"/>
</dbReference>